<keyword evidence="1" id="KW-1133">Transmembrane helix</keyword>
<keyword evidence="3" id="KW-1185">Reference proteome</keyword>
<evidence type="ECO:0000313" key="2">
    <source>
        <dbReference type="EMBL" id="RIB04650.1"/>
    </source>
</evidence>
<gene>
    <name evidence="2" type="ORF">C2G38_2048268</name>
</gene>
<organism evidence="2 3">
    <name type="scientific">Gigaspora rosea</name>
    <dbReference type="NCBI Taxonomy" id="44941"/>
    <lineage>
        <taxon>Eukaryota</taxon>
        <taxon>Fungi</taxon>
        <taxon>Fungi incertae sedis</taxon>
        <taxon>Mucoromycota</taxon>
        <taxon>Glomeromycotina</taxon>
        <taxon>Glomeromycetes</taxon>
        <taxon>Diversisporales</taxon>
        <taxon>Gigasporaceae</taxon>
        <taxon>Gigaspora</taxon>
    </lineage>
</organism>
<dbReference type="AlphaFoldDB" id="A0A397U329"/>
<dbReference type="OrthoDB" id="2387400at2759"/>
<proteinExistence type="predicted"/>
<protein>
    <submittedName>
        <fullName evidence="2">Uncharacterized protein</fullName>
    </submittedName>
</protein>
<keyword evidence="1" id="KW-0472">Membrane</keyword>
<evidence type="ECO:0000313" key="3">
    <source>
        <dbReference type="Proteomes" id="UP000266673"/>
    </source>
</evidence>
<comment type="caution">
    <text evidence="2">The sequence shown here is derived from an EMBL/GenBank/DDBJ whole genome shotgun (WGS) entry which is preliminary data.</text>
</comment>
<dbReference type="EMBL" id="QKWP01002138">
    <property type="protein sequence ID" value="RIB04650.1"/>
    <property type="molecule type" value="Genomic_DNA"/>
</dbReference>
<evidence type="ECO:0000256" key="1">
    <source>
        <dbReference type="SAM" id="Phobius"/>
    </source>
</evidence>
<dbReference type="Proteomes" id="UP000266673">
    <property type="component" value="Unassembled WGS sequence"/>
</dbReference>
<reference evidence="2 3" key="1">
    <citation type="submission" date="2018-06" db="EMBL/GenBank/DDBJ databases">
        <title>Comparative genomics reveals the genomic features of Rhizophagus irregularis, R. cerebriforme, R. diaphanum and Gigaspora rosea, and their symbiotic lifestyle signature.</title>
        <authorList>
            <person name="Morin E."/>
            <person name="San Clemente H."/>
            <person name="Chen E.C.H."/>
            <person name="De La Providencia I."/>
            <person name="Hainaut M."/>
            <person name="Kuo A."/>
            <person name="Kohler A."/>
            <person name="Murat C."/>
            <person name="Tang N."/>
            <person name="Roy S."/>
            <person name="Loubradou J."/>
            <person name="Henrissat B."/>
            <person name="Grigoriev I.V."/>
            <person name="Corradi N."/>
            <person name="Roux C."/>
            <person name="Martin F.M."/>
        </authorList>
    </citation>
    <scope>NUCLEOTIDE SEQUENCE [LARGE SCALE GENOMIC DNA]</scope>
    <source>
        <strain evidence="2 3">DAOM 194757</strain>
    </source>
</reference>
<sequence length="222" mass="25423">MGTRSTNLALPVCVRAHISSPYPYLGPGIQYPKYPSPALCGPTRGTHRKEFAHCEKHKQIQAEGVLKGIISGSGPEFQRGETIFFIYLFYIIFLVLLELLKWNTKFEMDAKNSSYQAWQRLLTLKPAIERLNRMLDLLDEPGAKEDARKLNKLILNDNEWEFLRKLVNVTTYFSRVKYATLSVVNPSIKTLKREYAGEAESSSEKLNQIWANHEELDNESGL</sequence>
<feature type="transmembrane region" description="Helical" evidence="1">
    <location>
        <begin position="82"/>
        <end position="100"/>
    </location>
</feature>
<keyword evidence="1" id="KW-0812">Transmembrane</keyword>
<accession>A0A397U329</accession>
<name>A0A397U329_9GLOM</name>